<name>D2XRT8_9CAUD</name>
<proteinExistence type="predicted"/>
<protein>
    <submittedName>
        <fullName evidence="2">Uncharacterized protein</fullName>
    </submittedName>
</protein>
<evidence type="ECO:0000313" key="3">
    <source>
        <dbReference type="Proteomes" id="UP000001896"/>
    </source>
</evidence>
<dbReference type="Pfam" id="PF24262">
    <property type="entry name" value="DUF7463"/>
    <property type="match status" value="1"/>
</dbReference>
<dbReference type="KEGG" id="vg:18990484"/>
<sequence>MLRREDLRKAAGEDVTGVSRDVLEFNYRLLAKQSLDMIEELDRQHGRETAQLRELIGVGQIVAVLLASAQRAGKKTVRVDDVLAQAYARLSDEGSRDGIGVGNPPRNSSTNSLDT</sequence>
<dbReference type="Proteomes" id="UP000001896">
    <property type="component" value="Segment"/>
</dbReference>
<evidence type="ECO:0000313" key="2">
    <source>
        <dbReference type="EMBL" id="ADA83813.1"/>
    </source>
</evidence>
<gene>
    <name evidence="2" type="primary">94</name>
    <name evidence="2" type="ORF">SKIPOLE_94</name>
</gene>
<feature type="region of interest" description="Disordered" evidence="1">
    <location>
        <begin position="92"/>
        <end position="115"/>
    </location>
</feature>
<dbReference type="RefSeq" id="YP_009019169.1">
    <property type="nucleotide sequence ID" value="NC_023748.1"/>
</dbReference>
<keyword evidence="3" id="KW-1185">Reference proteome</keyword>
<organism evidence="2 3">
    <name type="scientific">Mycobacterium phage SkiPole</name>
    <dbReference type="NCBI Taxonomy" id="701456"/>
    <lineage>
        <taxon>Viruses</taxon>
        <taxon>Duplodnaviria</taxon>
        <taxon>Heunggongvirae</taxon>
        <taxon>Uroviricota</taxon>
        <taxon>Caudoviricetes</taxon>
        <taxon>Fromanvirus</taxon>
        <taxon>Fromanvirus skipole</taxon>
    </lineage>
</organism>
<evidence type="ECO:0000256" key="1">
    <source>
        <dbReference type="SAM" id="MobiDB-lite"/>
    </source>
</evidence>
<reference evidence="2 3" key="1">
    <citation type="submission" date="2009-11" db="EMBL/GenBank/DDBJ databases">
        <authorList>
            <person name="Leuba K.D."/>
            <person name="Ko C."/>
            <person name="Russell D.A."/>
            <person name="Fritz M.J."/>
            <person name="Jacobs-Sera D."/>
            <person name="Hendrix R.W."/>
            <person name="Hatfull G.F."/>
        </authorList>
    </citation>
    <scope>NUCLEOTIDE SEQUENCE [LARGE SCALE GENOMIC DNA]</scope>
</reference>
<dbReference type="GeneID" id="18990484"/>
<dbReference type="EMBL" id="GU247132">
    <property type="protein sequence ID" value="ADA83813.1"/>
    <property type="molecule type" value="Genomic_DNA"/>
</dbReference>
<dbReference type="OrthoDB" id="18004at10239"/>
<accession>D2XRT8</accession>
<dbReference type="InterPro" id="IPR055886">
    <property type="entry name" value="DUF7463"/>
</dbReference>
<feature type="compositionally biased region" description="Polar residues" evidence="1">
    <location>
        <begin position="105"/>
        <end position="115"/>
    </location>
</feature>